<protein>
    <submittedName>
        <fullName evidence="4">LOW QUALITY PROTEIN: uncharacterized protein LOC109481662</fullName>
    </submittedName>
</protein>
<gene>
    <name evidence="4" type="primary">LOC109481662</name>
</gene>
<dbReference type="OrthoDB" id="5982253at2759"/>
<keyword evidence="3" id="KW-1185">Reference proteome</keyword>
<accession>A0A6P5A0F5</accession>
<reference evidence="4" key="1">
    <citation type="submission" date="2025-08" db="UniProtKB">
        <authorList>
            <consortium name="RefSeq"/>
        </authorList>
    </citation>
    <scope>IDENTIFICATION</scope>
    <source>
        <tissue evidence="4">Gonad</tissue>
    </source>
</reference>
<dbReference type="KEGG" id="bbel:109481662"/>
<dbReference type="PANTHER" id="PTHR31535:SF3">
    <property type="entry name" value="REGULATORY PROTEIN ZESTE"/>
    <property type="match status" value="1"/>
</dbReference>
<feature type="compositionally biased region" description="Basic and acidic residues" evidence="1">
    <location>
        <begin position="233"/>
        <end position="245"/>
    </location>
</feature>
<keyword evidence="2" id="KW-1133">Transmembrane helix</keyword>
<evidence type="ECO:0000256" key="1">
    <source>
        <dbReference type="SAM" id="MobiDB-lite"/>
    </source>
</evidence>
<keyword evidence="2" id="KW-0472">Membrane</keyword>
<evidence type="ECO:0000313" key="4">
    <source>
        <dbReference type="RefSeq" id="XP_019639799.1"/>
    </source>
</evidence>
<sequence length="565" mass="57722">MPRQKALPRGKASMQGEDPAYVTPNDARGEPVYVNPSGDLADAENVIYERAAGDQPRYMTLKVDASEGMKTAREGGEGSEQPPVEADVLAAGDSGILKRLYQRMTALEKGFRKLSITLGLMYLVNLALVIYITVIPSSIRTGYQPSSQPPRQPSRAEENLTVPKEVPPFLRLPAGELGVTGDTWQKPGDGKTGEQPGKTWGQPGGVSGKTWQQPGGGTGETWQQPGETWGRPGTRETGEAARPRPDQPGSDASSDPPTTLNSLKDAGFVTATFTTLGATGRAGPTSLGAHYRGQDHEKLVTLQDGIQLFTVPETGDYRIEVAGAAGGVDSQTVNASARGHGAWMGGTFHLTKGEVLKVLVGQEGAETAAGFSAGGGGGTFVARFNNFPLIIAGGGGGIAWLDRRYVSCDGTTLTSGQTSYRGAMLRAGNSNDEYFAGGTDGHGATEGTGKLGGGGGGFYTNGGSGWQFVRGSRTSGGEGGYAFVNGGQGGSGLYYKASGGFEQGVGPTEGGSGSGGGGGYSGGGRGPMGHCECGGGGGSFNAGTDASGQNGTNAGPGYVIVKLLK</sequence>
<feature type="compositionally biased region" description="Polar residues" evidence="1">
    <location>
        <begin position="250"/>
        <end position="262"/>
    </location>
</feature>
<dbReference type="PANTHER" id="PTHR31535">
    <property type="match status" value="1"/>
</dbReference>
<feature type="transmembrane region" description="Helical" evidence="2">
    <location>
        <begin position="114"/>
        <end position="134"/>
    </location>
</feature>
<dbReference type="Proteomes" id="UP000515135">
    <property type="component" value="Unplaced"/>
</dbReference>
<feature type="region of interest" description="Disordered" evidence="1">
    <location>
        <begin position="141"/>
        <end position="265"/>
    </location>
</feature>
<dbReference type="AlphaFoldDB" id="A0A6P5A0F5"/>
<evidence type="ECO:0000256" key="2">
    <source>
        <dbReference type="SAM" id="Phobius"/>
    </source>
</evidence>
<name>A0A6P5A0F5_BRABE</name>
<feature type="region of interest" description="Disordered" evidence="1">
    <location>
        <begin position="1"/>
        <end position="31"/>
    </location>
</feature>
<proteinExistence type="predicted"/>
<dbReference type="RefSeq" id="XP_019639799.1">
    <property type="nucleotide sequence ID" value="XM_019784240.1"/>
</dbReference>
<evidence type="ECO:0000313" key="3">
    <source>
        <dbReference type="Proteomes" id="UP000515135"/>
    </source>
</evidence>
<keyword evidence="2" id="KW-0812">Transmembrane</keyword>
<dbReference type="GeneID" id="109481662"/>
<organism evidence="3 4">
    <name type="scientific">Branchiostoma belcheri</name>
    <name type="common">Amphioxus</name>
    <dbReference type="NCBI Taxonomy" id="7741"/>
    <lineage>
        <taxon>Eukaryota</taxon>
        <taxon>Metazoa</taxon>
        <taxon>Chordata</taxon>
        <taxon>Cephalochordata</taxon>
        <taxon>Leptocardii</taxon>
        <taxon>Amphioxiformes</taxon>
        <taxon>Branchiostomatidae</taxon>
        <taxon>Branchiostoma</taxon>
    </lineage>
</organism>